<dbReference type="AlphaFoldDB" id="A0A0K2G9K0"/>
<dbReference type="STRING" id="42253.NITMOv2_1103"/>
<accession>A0A0K2G9K0</accession>
<dbReference type="EMBL" id="CP011801">
    <property type="protein sequence ID" value="ALA57534.1"/>
    <property type="molecule type" value="Genomic_DNA"/>
</dbReference>
<keyword evidence="2" id="KW-1185">Reference proteome</keyword>
<dbReference type="OrthoDB" id="9790612at2"/>
<evidence type="ECO:0000313" key="1">
    <source>
        <dbReference type="EMBL" id="ALA57534.1"/>
    </source>
</evidence>
<sequence>MAQKFGNSRWVQEGFLDNRVPGTVVGRIVFAAVGPVEFCLRGDFRGEIAGQAIRFRNSRYEDDDLAGQAIGDLENPQVGTVNLIAFDPHPNLAPHPYIEWFSLRKNHYRIELAPGDAWIASADEVSLIEGDCRRIRAALADRLHDQPGRRDESDWV</sequence>
<proteinExistence type="predicted"/>
<protein>
    <submittedName>
        <fullName evidence="1">Uncharacterized protein</fullName>
    </submittedName>
</protein>
<dbReference type="RefSeq" id="WP_053378861.1">
    <property type="nucleotide sequence ID" value="NZ_CP011801.1"/>
</dbReference>
<reference evidence="1 2" key="1">
    <citation type="journal article" date="2015" name="Proc. Natl. Acad. Sci. U.S.A.">
        <title>Expanded metabolic versatility of ubiquitous nitrite-oxidizing bacteria from the genus Nitrospira.</title>
        <authorList>
            <person name="Koch H."/>
            <person name="Lucker S."/>
            <person name="Albertsen M."/>
            <person name="Kitzinger K."/>
            <person name="Herbold C."/>
            <person name="Spieck E."/>
            <person name="Nielsen P.H."/>
            <person name="Wagner M."/>
            <person name="Daims H."/>
        </authorList>
    </citation>
    <scope>NUCLEOTIDE SEQUENCE [LARGE SCALE GENOMIC DNA]</scope>
    <source>
        <strain evidence="1 2">NSP M-1</strain>
    </source>
</reference>
<dbReference type="KEGG" id="nmv:NITMOv2_1103"/>
<evidence type="ECO:0000313" key="2">
    <source>
        <dbReference type="Proteomes" id="UP000069205"/>
    </source>
</evidence>
<name>A0A0K2G9K0_NITMO</name>
<dbReference type="Proteomes" id="UP000069205">
    <property type="component" value="Chromosome"/>
</dbReference>
<dbReference type="PATRIC" id="fig|42253.5.peg.1087"/>
<gene>
    <name evidence="1" type="ORF">NITMOv2_1103</name>
</gene>
<organism evidence="1 2">
    <name type="scientific">Nitrospira moscoviensis</name>
    <dbReference type="NCBI Taxonomy" id="42253"/>
    <lineage>
        <taxon>Bacteria</taxon>
        <taxon>Pseudomonadati</taxon>
        <taxon>Nitrospirota</taxon>
        <taxon>Nitrospiria</taxon>
        <taxon>Nitrospirales</taxon>
        <taxon>Nitrospiraceae</taxon>
        <taxon>Nitrospira</taxon>
    </lineage>
</organism>